<gene>
    <name evidence="1" type="ORF">IE53DRAFT_309972</name>
</gene>
<evidence type="ECO:0000313" key="2">
    <source>
        <dbReference type="Proteomes" id="UP000245626"/>
    </source>
</evidence>
<organism evidence="1 2">
    <name type="scientific">Violaceomyces palustris</name>
    <dbReference type="NCBI Taxonomy" id="1673888"/>
    <lineage>
        <taxon>Eukaryota</taxon>
        <taxon>Fungi</taxon>
        <taxon>Dikarya</taxon>
        <taxon>Basidiomycota</taxon>
        <taxon>Ustilaginomycotina</taxon>
        <taxon>Ustilaginomycetes</taxon>
        <taxon>Violaceomycetales</taxon>
        <taxon>Violaceomycetaceae</taxon>
        <taxon>Violaceomyces</taxon>
    </lineage>
</organism>
<dbReference type="EMBL" id="KZ819719">
    <property type="protein sequence ID" value="PWN53570.1"/>
    <property type="molecule type" value="Genomic_DNA"/>
</dbReference>
<sequence>MELIPAIAQTLTETRPDTCSDSATLQTDPTPTTTVTDADSTKQDQTHLPRDPIEEQPQTSDGDDSAAKPRIGQDSISLVHSELKSDSTPSSPQLASPSLTGRGNNLDQNVILGIAVVDFNHLVGPQVEYAHPAALLQDEDLVKSLPFLALPDGSHLSDEDFCYFHLVCPRLAESTIFGISCNRQIASDALVKKGAEVTRSTVQKAVVVLAKEPVFGPIKEKLGIVTRAFFAQGDLADVKILLDFHSTLEAGLESGGLGEDREAVMYMGTSLRELIFKWRHKTLMLVKLLLLQRRIMFFGYPVERLCTYQYSLVSMIPGLLLNLQDAGSPVLDKQSSKRAKAESLRTSDRKSLMKFLGMPLHLFGEDSFFQPYCPLQQIDMLKSRSWLVGTSNSIFKQQRDCKIDVVVDLEHSTLDFQDPRLHQVVGLTAADRKWMEEITHVVTETWNPSDPTRPTSMGYHGSDDFLRTKFEDYISAMLSSVKYTDFVAKAEPETALVGVPDVASNHNFGSEFIQAFKQTQAFHLWNSTTDPMLFDIVDHRHPCDGKTSAIEDVGLRLSAGLHDLRLEENLAPTREAIGSALQAGGANIYRLASNFRNDLARLRAIHAGGGPSSISGASSAEATSPVVDSLPLPRNPGSITGEAIDADGTRTSSSGATLTTPTISVNALASSPAVTAASQAASQAGTQVRAALGTFGSFLASKQKAWSYSLKSNSSSSPISSPSSPTTMVAPSSSKRGTSPPSKEEDYDPESDHYVSVDTDGYLRR</sequence>
<reference evidence="1 2" key="1">
    <citation type="journal article" date="2018" name="Mol. Biol. Evol.">
        <title>Broad Genomic Sampling Reveals a Smut Pathogenic Ancestry of the Fungal Clade Ustilaginomycotina.</title>
        <authorList>
            <person name="Kijpornyongpan T."/>
            <person name="Mondo S.J."/>
            <person name="Barry K."/>
            <person name="Sandor L."/>
            <person name="Lee J."/>
            <person name="Lipzen A."/>
            <person name="Pangilinan J."/>
            <person name="LaButti K."/>
            <person name="Hainaut M."/>
            <person name="Henrissat B."/>
            <person name="Grigoriev I.V."/>
            <person name="Spatafora J.W."/>
            <person name="Aime M.C."/>
        </authorList>
    </citation>
    <scope>NUCLEOTIDE SEQUENCE [LARGE SCALE GENOMIC DNA]</scope>
    <source>
        <strain evidence="1 2">SA 807</strain>
    </source>
</reference>
<proteinExistence type="predicted"/>
<protein>
    <submittedName>
        <fullName evidence="1">Uncharacterized protein</fullName>
    </submittedName>
</protein>
<accession>A0ACD0P628</accession>
<evidence type="ECO:0000313" key="1">
    <source>
        <dbReference type="EMBL" id="PWN53570.1"/>
    </source>
</evidence>
<name>A0ACD0P628_9BASI</name>
<keyword evidence="2" id="KW-1185">Reference proteome</keyword>
<dbReference type="Proteomes" id="UP000245626">
    <property type="component" value="Unassembled WGS sequence"/>
</dbReference>